<evidence type="ECO:0000313" key="4">
    <source>
        <dbReference type="EMBL" id="JAS52564.1"/>
    </source>
</evidence>
<dbReference type="Pfam" id="PF08610">
    <property type="entry name" value="Pex16"/>
    <property type="match status" value="1"/>
</dbReference>
<dbReference type="EMBL" id="GECZ01017205">
    <property type="protein sequence ID" value="JAS52564.1"/>
    <property type="molecule type" value="Transcribed_RNA"/>
</dbReference>
<accession>A0A1B6FQW8</accession>
<comment type="subcellular location">
    <subcellularLocation>
        <location evidence="3">Peroxisome membrane</location>
    </subcellularLocation>
</comment>
<dbReference type="AlphaFoldDB" id="A0A1B6FQW8"/>
<keyword evidence="3" id="KW-0962">Peroxisome biogenesis</keyword>
<sequence>MTLPHMNEIFRRYVEWVSTNPQTTSEIECMVKWISYFVAGRISNSGVISELVYSVSNLVVLFNDNIIRKSQPLHTYGSVDRLKTWLTVLDYSEVFIEVSVSRTWGEVGRWIVIVLIQIFKCIARLALLYRYKENIVQNPPVVPLKRSEINNPVYEAPPEGFALKSGRVIRTVDAATPLMYRTWKPPVLQNRERKLDAVLNSSQFAGEVIYITKPLAHLAALYHCGPQSWKPWLLAFTMDILSLHLVKGSVVSSHMSRRQNLELSRRQVSLLLYLLRSPFYERQTKERLQRLLTSCCDAVPFVGTVLRPLAEYIPHWQHIYFYMWSA</sequence>
<evidence type="ECO:0000256" key="1">
    <source>
        <dbReference type="ARBA" id="ARBA00009505"/>
    </source>
</evidence>
<name>A0A1B6FQW8_9HEMI</name>
<dbReference type="PANTHER" id="PTHR13299:SF0">
    <property type="entry name" value="PEROXISOMAL MEMBRANE PROTEIN PEX16"/>
    <property type="match status" value="1"/>
</dbReference>
<comment type="similarity">
    <text evidence="1 3">Belongs to the peroxin-16 family.</text>
</comment>
<dbReference type="GO" id="GO:0007031">
    <property type="term" value="P:peroxisome organization"/>
    <property type="evidence" value="ECO:0007669"/>
    <property type="project" value="UniProtKB-KW"/>
</dbReference>
<evidence type="ECO:0000256" key="2">
    <source>
        <dbReference type="ARBA" id="ARBA00018577"/>
    </source>
</evidence>
<reference evidence="4" key="1">
    <citation type="submission" date="2015-11" db="EMBL/GenBank/DDBJ databases">
        <title>De novo transcriptome assembly of four potential Pierce s Disease insect vectors from Arizona vineyards.</title>
        <authorList>
            <person name="Tassone E.E."/>
        </authorList>
    </citation>
    <scope>NUCLEOTIDE SEQUENCE</scope>
</reference>
<keyword evidence="3" id="KW-0576">Peroxisome</keyword>
<protein>
    <recommendedName>
        <fullName evidence="2 3">Peroxisomal membrane protein PEX16</fullName>
    </recommendedName>
</protein>
<gene>
    <name evidence="4" type="ORF">g.13603</name>
</gene>
<evidence type="ECO:0000256" key="3">
    <source>
        <dbReference type="RuleBase" id="RU365003"/>
    </source>
</evidence>
<dbReference type="PANTHER" id="PTHR13299">
    <property type="entry name" value="PEROXISOMAL MEMBRANE PROTEIN PEX16"/>
    <property type="match status" value="1"/>
</dbReference>
<organism evidence="4">
    <name type="scientific">Cuerna arida</name>
    <dbReference type="NCBI Taxonomy" id="1464854"/>
    <lineage>
        <taxon>Eukaryota</taxon>
        <taxon>Metazoa</taxon>
        <taxon>Ecdysozoa</taxon>
        <taxon>Arthropoda</taxon>
        <taxon>Hexapoda</taxon>
        <taxon>Insecta</taxon>
        <taxon>Pterygota</taxon>
        <taxon>Neoptera</taxon>
        <taxon>Paraneoptera</taxon>
        <taxon>Hemiptera</taxon>
        <taxon>Auchenorrhyncha</taxon>
        <taxon>Membracoidea</taxon>
        <taxon>Cicadellidae</taxon>
        <taxon>Cicadellinae</taxon>
        <taxon>Proconiini</taxon>
        <taxon>Cuerna</taxon>
    </lineage>
</organism>
<dbReference type="GO" id="GO:0005778">
    <property type="term" value="C:peroxisomal membrane"/>
    <property type="evidence" value="ECO:0007669"/>
    <property type="project" value="UniProtKB-SubCell"/>
</dbReference>
<proteinExistence type="inferred from homology"/>
<dbReference type="InterPro" id="IPR013919">
    <property type="entry name" value="Pex16"/>
</dbReference>